<keyword evidence="8" id="KW-1185">Reference proteome</keyword>
<reference evidence="6" key="1">
    <citation type="journal article" date="2014" name="Genome Announc.">
        <title>Draft Genome Sequences of the Alga-Degrading Bacteria Aeromonas hydrophila Strain AD9 and Pseudomonas pseudoalcaligenes Strain AD6.</title>
        <authorList>
            <person name="Barney B.M."/>
            <person name="Lenneman E.M."/>
        </authorList>
    </citation>
    <scope>NUCLEOTIDE SEQUENCE</scope>
    <source>
        <strain evidence="6">AD6</strain>
    </source>
</reference>
<dbReference type="AlphaFoldDB" id="A0A1I5NSV1"/>
<dbReference type="EMBL" id="JFJN01000005">
    <property type="protein sequence ID" value="EZH83941.1"/>
    <property type="molecule type" value="Genomic_DNA"/>
</dbReference>
<reference evidence="7 9" key="4">
    <citation type="submission" date="2016-10" db="EMBL/GenBank/DDBJ databases">
        <authorList>
            <person name="de Groot N.N."/>
        </authorList>
    </citation>
    <scope>NUCLEOTIDE SEQUENCE [LARGE SCALE GENOMIC DNA]</scope>
    <source>
        <strain evidence="7 9">CCUG 59231</strain>
    </source>
</reference>
<dbReference type="RefSeq" id="WP_036998884.1">
    <property type="nucleotide sequence ID" value="NZ_FOWP01000007.1"/>
</dbReference>
<sequence>MKSSLHHRIVRSFACTALAAGMAATAQAGTLSIGHTTWVGYGTLYLARDLGYFKEAGLDLQLTTIEEASMYMAAQASGKLSGSASTIDEILKYRSKDFCFKAVAALDESHGGDGIVVQNDIADMQGLKGKAVAVNEGSVSQFWLSYLLKKAGMSMADIEVQNMTADDAASAFIAGHVPAAVTWEPNLTMVKQKGNGKVLVDSSATPGVIVDVVALDCGVIEKQPEDVKALVAGLYKAVEYTKQNPEKAYEIMAKGVGGYLSNPKDLAEAAKGVKFYDQAMSEKLLGTPGKPGDIAEIIKLANETWSSLQGKPYAVSYEDLVDTSFVTP</sequence>
<proteinExistence type="inferred from homology"/>
<gene>
    <name evidence="6" type="ORF">AU05_16290</name>
    <name evidence="7" type="ORF">SAMN05216601_107169</name>
</gene>
<evidence type="ECO:0000256" key="2">
    <source>
        <dbReference type="ARBA" id="ARBA00010742"/>
    </source>
</evidence>
<name>A0A1I5NSV1_9GAMM</name>
<dbReference type="GO" id="GO:0042597">
    <property type="term" value="C:periplasmic space"/>
    <property type="evidence" value="ECO:0007669"/>
    <property type="project" value="UniProtKB-SubCell"/>
</dbReference>
<evidence type="ECO:0000256" key="4">
    <source>
        <dbReference type="SAM" id="SignalP"/>
    </source>
</evidence>
<evidence type="ECO:0000313" key="8">
    <source>
        <dbReference type="Proteomes" id="UP000023842"/>
    </source>
</evidence>
<comment type="similarity">
    <text evidence="2">Belongs to the bacterial solute-binding protein SsuA/TauA family.</text>
</comment>
<reference evidence="6" key="3">
    <citation type="submission" date="2014-03" db="EMBL/GenBank/DDBJ databases">
        <authorList>
            <person name="Barney B.M."/>
            <person name="Lenneman E.M."/>
        </authorList>
    </citation>
    <scope>NUCLEOTIDE SEQUENCE</scope>
    <source>
        <strain evidence="6">AD6</strain>
    </source>
</reference>
<organism evidence="7 9">
    <name type="scientific">Ectopseudomonas composti</name>
    <dbReference type="NCBI Taxonomy" id="658457"/>
    <lineage>
        <taxon>Bacteria</taxon>
        <taxon>Pseudomonadati</taxon>
        <taxon>Pseudomonadota</taxon>
        <taxon>Gammaproteobacteria</taxon>
        <taxon>Pseudomonadales</taxon>
        <taxon>Pseudomonadaceae</taxon>
        <taxon>Ectopseudomonas</taxon>
    </lineage>
</organism>
<comment type="subcellular location">
    <subcellularLocation>
        <location evidence="1">Periplasm</location>
    </subcellularLocation>
</comment>
<dbReference type="Proteomes" id="UP000023842">
    <property type="component" value="Unassembled WGS sequence"/>
</dbReference>
<reference evidence="8" key="2">
    <citation type="journal article" date="2014" name="Genome Announc.">
        <title>Draft Genome Sequence of the algae degrading bacterium Pseudomonas mendocina AD6.</title>
        <authorList>
            <person name="Barney B.M."/>
            <person name="Lenneman E.M."/>
        </authorList>
    </citation>
    <scope>NUCLEOTIDE SEQUENCE [LARGE SCALE GENOMIC DNA]</scope>
    <source>
        <strain evidence="8">AD6</strain>
    </source>
</reference>
<evidence type="ECO:0000256" key="1">
    <source>
        <dbReference type="ARBA" id="ARBA00004418"/>
    </source>
</evidence>
<evidence type="ECO:0000313" key="9">
    <source>
        <dbReference type="Proteomes" id="UP000182400"/>
    </source>
</evidence>
<feature type="signal peptide" evidence="4">
    <location>
        <begin position="1"/>
        <end position="28"/>
    </location>
</feature>
<dbReference type="CDD" id="cd13563">
    <property type="entry name" value="PBP2_SsuA_like_6"/>
    <property type="match status" value="1"/>
</dbReference>
<evidence type="ECO:0000313" key="6">
    <source>
        <dbReference type="EMBL" id="EZH83941.1"/>
    </source>
</evidence>
<dbReference type="Gene3D" id="3.40.190.10">
    <property type="entry name" value="Periplasmic binding protein-like II"/>
    <property type="match status" value="2"/>
</dbReference>
<evidence type="ECO:0000259" key="5">
    <source>
        <dbReference type="Pfam" id="PF09084"/>
    </source>
</evidence>
<dbReference type="Pfam" id="PF09084">
    <property type="entry name" value="NMT1"/>
    <property type="match status" value="1"/>
</dbReference>
<dbReference type="OrthoDB" id="5292144at2"/>
<dbReference type="PANTHER" id="PTHR30024:SF47">
    <property type="entry name" value="TAURINE-BINDING PERIPLASMIC PROTEIN"/>
    <property type="match status" value="1"/>
</dbReference>
<accession>A0A1I5NSV1</accession>
<feature type="chain" id="PRO_5010198670" evidence="4">
    <location>
        <begin position="29"/>
        <end position="328"/>
    </location>
</feature>
<feature type="domain" description="SsuA/THI5-like" evidence="5">
    <location>
        <begin position="43"/>
        <end position="248"/>
    </location>
</feature>
<protein>
    <submittedName>
        <fullName evidence="7">NitT/TauT family transport system substrate-binding protein</fullName>
    </submittedName>
    <submittedName>
        <fullName evidence="6">Taurine ABC transporter substrate-binding protein</fullName>
    </submittedName>
</protein>
<dbReference type="EMBL" id="FOWP01000007">
    <property type="protein sequence ID" value="SFP24853.1"/>
    <property type="molecule type" value="Genomic_DNA"/>
</dbReference>
<dbReference type="InterPro" id="IPR015168">
    <property type="entry name" value="SsuA/THI5"/>
</dbReference>
<dbReference type="PANTHER" id="PTHR30024">
    <property type="entry name" value="ALIPHATIC SULFONATES-BINDING PROTEIN-RELATED"/>
    <property type="match status" value="1"/>
</dbReference>
<dbReference type="STRING" id="658457.SAMN05216601_107169"/>
<dbReference type="SUPFAM" id="SSF53850">
    <property type="entry name" value="Periplasmic binding protein-like II"/>
    <property type="match status" value="1"/>
</dbReference>
<evidence type="ECO:0000256" key="3">
    <source>
        <dbReference type="ARBA" id="ARBA00022729"/>
    </source>
</evidence>
<dbReference type="Proteomes" id="UP000182400">
    <property type="component" value="Unassembled WGS sequence"/>
</dbReference>
<evidence type="ECO:0000313" key="7">
    <source>
        <dbReference type="EMBL" id="SFP24853.1"/>
    </source>
</evidence>
<keyword evidence="3 4" id="KW-0732">Signal</keyword>